<evidence type="ECO:0000256" key="6">
    <source>
        <dbReference type="SAM" id="MobiDB-lite"/>
    </source>
</evidence>
<feature type="domain" description="C2H2-type" evidence="7">
    <location>
        <begin position="287"/>
        <end position="309"/>
    </location>
</feature>
<keyword evidence="2" id="KW-0479">Metal-binding</keyword>
<dbReference type="InterPro" id="IPR031774">
    <property type="entry name" value="SF3A3_dom"/>
</dbReference>
<name>A0A0W0CAL8_CANGB</name>
<evidence type="ECO:0000259" key="7">
    <source>
        <dbReference type="PROSITE" id="PS00028"/>
    </source>
</evidence>
<reference evidence="8 9" key="1">
    <citation type="submission" date="2015-10" db="EMBL/GenBank/DDBJ databases">
        <title>Draft genomes sequences of Candida glabrata isolates 1A, 1B, 2A, 2B, 3A and 3B.</title>
        <authorList>
            <person name="Haavelsrud O.E."/>
            <person name="Gaustad P."/>
        </authorList>
    </citation>
    <scope>NUCLEOTIDE SEQUENCE [LARGE SCALE GENOMIC DNA]</scope>
    <source>
        <strain evidence="8">910700640</strain>
    </source>
</reference>
<sequence>MELDTVRSLLEDIEVIEDAISSRFQRNPELYYDYRIHLEGIRDDIPKLGLDDDRMVNKIYKARKHKRTLKQKRTQQYEINTFLDDIFKKNKYILKVRNQLKSDGLKYKDSECKFELLKKLLGDEPTEDEDEDDSISKSNSSRLLDIDETINRYNMNLGNGKLVSERCSLLDINTIFQKDEQDGFIIDFEPLYRRWLNIVKDGTLTYPKFISNLEKFIDDKKYLLDPVMDRKTKGYCEFVVEACDFVETQYFKRNILLNEEQIKAKLHRDFENHVTKAIITESGSYYCLYCDKMFNSAHIYDSHRTGKAHSKSVSNYHDSFRAEFKLHVYVSCMREEFENTKEYVDRKMAFTNKERLEEMEKLTQEYHRPVYDPTEKEGDVEEDNSKSKTKDELKEMLGLGEDMPLGPDGLPIPYWLYKLQGLDVGQECEICGNQVYKGHKNFDKHFSGPTHTYHLKCLGIEPSSAFQGITKIKEAQALWKQMQRNTTQELAEEVEDKEGNVMSKDIYEELKKQGLV</sequence>
<evidence type="ECO:0000313" key="9">
    <source>
        <dbReference type="Proteomes" id="UP000054886"/>
    </source>
</evidence>
<dbReference type="Gene3D" id="3.30.160.60">
    <property type="entry name" value="Classic Zinc Finger"/>
    <property type="match status" value="1"/>
</dbReference>
<dbReference type="InterPro" id="IPR031590">
    <property type="entry name" value="PRP9_N"/>
</dbReference>
<dbReference type="PROSITE" id="PS00028">
    <property type="entry name" value="ZINC_FINGER_C2H2_1"/>
    <property type="match status" value="1"/>
</dbReference>
<comment type="subcellular location">
    <subcellularLocation>
        <location evidence="1">Nucleus</location>
    </subcellularLocation>
</comment>
<dbReference type="Pfam" id="PF16837">
    <property type="entry name" value="SF3A3"/>
    <property type="match status" value="1"/>
</dbReference>
<dbReference type="InterPro" id="IPR051421">
    <property type="entry name" value="RNA_Proc_DNA_Dmg_Regulator"/>
</dbReference>
<organism evidence="8 9">
    <name type="scientific">Candida glabrata</name>
    <name type="common">Yeast</name>
    <name type="synonym">Torulopsis glabrata</name>
    <dbReference type="NCBI Taxonomy" id="5478"/>
    <lineage>
        <taxon>Eukaryota</taxon>
        <taxon>Fungi</taxon>
        <taxon>Dikarya</taxon>
        <taxon>Ascomycota</taxon>
        <taxon>Saccharomycotina</taxon>
        <taxon>Saccharomycetes</taxon>
        <taxon>Saccharomycetales</taxon>
        <taxon>Saccharomycetaceae</taxon>
        <taxon>Nakaseomyces</taxon>
    </lineage>
</organism>
<dbReference type="Pfam" id="PF16958">
    <property type="entry name" value="PRP9_N"/>
    <property type="match status" value="1"/>
</dbReference>
<feature type="region of interest" description="Disordered" evidence="6">
    <location>
        <begin position="370"/>
        <end position="391"/>
    </location>
</feature>
<gene>
    <name evidence="8" type="ORF">AO440_003318</name>
</gene>
<dbReference type="GO" id="GO:0000395">
    <property type="term" value="P:mRNA 5'-splice site recognition"/>
    <property type="evidence" value="ECO:0007669"/>
    <property type="project" value="EnsemblFungi"/>
</dbReference>
<dbReference type="PANTHER" id="PTHR12786">
    <property type="entry name" value="SPLICING FACTOR SF3A-RELATED"/>
    <property type="match status" value="1"/>
</dbReference>
<dbReference type="InterPro" id="IPR022755">
    <property type="entry name" value="Znf_C2H2_jaz"/>
</dbReference>
<dbReference type="GO" id="GO:0008270">
    <property type="term" value="F:zinc ion binding"/>
    <property type="evidence" value="ECO:0007669"/>
    <property type="project" value="UniProtKB-KW"/>
</dbReference>
<dbReference type="Pfam" id="PF11931">
    <property type="entry name" value="SF3a60_Prp9_C"/>
    <property type="match status" value="1"/>
</dbReference>
<dbReference type="GO" id="GO:0003723">
    <property type="term" value="F:RNA binding"/>
    <property type="evidence" value="ECO:0007669"/>
    <property type="project" value="EnsemblFungi"/>
</dbReference>
<protein>
    <submittedName>
        <fullName evidence="8">Pre-mRNA-splicing factor PRP9</fullName>
    </submittedName>
</protein>
<dbReference type="SMART" id="SM00451">
    <property type="entry name" value="ZnF_U1"/>
    <property type="match status" value="1"/>
</dbReference>
<evidence type="ECO:0000256" key="3">
    <source>
        <dbReference type="ARBA" id="ARBA00022771"/>
    </source>
</evidence>
<evidence type="ECO:0000256" key="4">
    <source>
        <dbReference type="ARBA" id="ARBA00022833"/>
    </source>
</evidence>
<dbReference type="EMBL" id="LLZZ01000172">
    <property type="protein sequence ID" value="KTA96476.1"/>
    <property type="molecule type" value="Genomic_DNA"/>
</dbReference>
<evidence type="ECO:0000256" key="1">
    <source>
        <dbReference type="ARBA" id="ARBA00004123"/>
    </source>
</evidence>
<dbReference type="PANTHER" id="PTHR12786:SF2">
    <property type="entry name" value="SPLICING FACTOR 3A SUBUNIT 3"/>
    <property type="match status" value="1"/>
</dbReference>
<keyword evidence="4" id="KW-0862">Zinc</keyword>
<dbReference type="GO" id="GO:0071004">
    <property type="term" value="C:U2-type prespliceosome"/>
    <property type="evidence" value="ECO:0007669"/>
    <property type="project" value="EnsemblFungi"/>
</dbReference>
<evidence type="ECO:0000313" key="8">
    <source>
        <dbReference type="EMBL" id="KTA96476.1"/>
    </source>
</evidence>
<dbReference type="VEuPathDB" id="FungiDB:GVI51_K01419"/>
<evidence type="ECO:0000256" key="2">
    <source>
        <dbReference type="ARBA" id="ARBA00022723"/>
    </source>
</evidence>
<dbReference type="Pfam" id="PF12171">
    <property type="entry name" value="zf-C2H2_jaz"/>
    <property type="match status" value="1"/>
</dbReference>
<dbReference type="InterPro" id="IPR036236">
    <property type="entry name" value="Znf_C2H2_sf"/>
</dbReference>
<proteinExistence type="predicted"/>
<accession>A0A0W0CAL8</accession>
<dbReference type="VEuPathDB" id="FungiDB:CAGL0K01573g"/>
<dbReference type="InterPro" id="IPR013087">
    <property type="entry name" value="Znf_C2H2_type"/>
</dbReference>
<keyword evidence="5" id="KW-0539">Nucleus</keyword>
<dbReference type="GO" id="GO:0000974">
    <property type="term" value="C:Prp19 complex"/>
    <property type="evidence" value="ECO:0007669"/>
    <property type="project" value="EnsemblFungi"/>
</dbReference>
<dbReference type="InterPro" id="IPR003604">
    <property type="entry name" value="Matrin/U1-like-C_Znf_C2H2"/>
</dbReference>
<comment type="caution">
    <text evidence="8">The sequence shown here is derived from an EMBL/GenBank/DDBJ whole genome shotgun (WGS) entry which is preliminary data.</text>
</comment>
<dbReference type="VEuPathDB" id="FungiDB:GWK60_K01419"/>
<evidence type="ECO:0000256" key="5">
    <source>
        <dbReference type="ARBA" id="ARBA00023242"/>
    </source>
</evidence>
<dbReference type="AlphaFoldDB" id="A0A0W0CAL8"/>
<dbReference type="SUPFAM" id="SSF57667">
    <property type="entry name" value="beta-beta-alpha zinc fingers"/>
    <property type="match status" value="1"/>
</dbReference>
<dbReference type="InterPro" id="IPR024598">
    <property type="entry name" value="SF3a60/Prp9_C"/>
</dbReference>
<dbReference type="Proteomes" id="UP000054886">
    <property type="component" value="Unassembled WGS sequence"/>
</dbReference>
<dbReference type="VEuPathDB" id="FungiDB:B1J91_K01573g"/>
<keyword evidence="3" id="KW-0863">Zinc-finger</keyword>
<dbReference type="SMART" id="SM00355">
    <property type="entry name" value="ZnF_C2H2"/>
    <property type="match status" value="2"/>
</dbReference>